<name>A0ABS7XXU6_9FLAO</name>
<evidence type="ECO:0008006" key="4">
    <source>
        <dbReference type="Google" id="ProtNLM"/>
    </source>
</evidence>
<keyword evidence="3" id="KW-1185">Reference proteome</keyword>
<dbReference type="PROSITE" id="PS51257">
    <property type="entry name" value="PROKAR_LIPOPROTEIN"/>
    <property type="match status" value="1"/>
</dbReference>
<evidence type="ECO:0000256" key="1">
    <source>
        <dbReference type="SAM" id="SignalP"/>
    </source>
</evidence>
<organism evidence="2 3">
    <name type="scientific">Winogradskyella vincentii</name>
    <dbReference type="NCBI Taxonomy" id="2877122"/>
    <lineage>
        <taxon>Bacteria</taxon>
        <taxon>Pseudomonadati</taxon>
        <taxon>Bacteroidota</taxon>
        <taxon>Flavobacteriia</taxon>
        <taxon>Flavobacteriales</taxon>
        <taxon>Flavobacteriaceae</taxon>
        <taxon>Winogradskyella</taxon>
    </lineage>
</organism>
<dbReference type="Proteomes" id="UP001198402">
    <property type="component" value="Unassembled WGS sequence"/>
</dbReference>
<feature type="chain" id="PRO_5046072736" description="DUF5689 domain-containing protein" evidence="1">
    <location>
        <begin position="21"/>
        <end position="174"/>
    </location>
</feature>
<evidence type="ECO:0000313" key="2">
    <source>
        <dbReference type="EMBL" id="MCA0151859.1"/>
    </source>
</evidence>
<accession>A0ABS7XXU6</accession>
<evidence type="ECO:0000313" key="3">
    <source>
        <dbReference type="Proteomes" id="UP001198402"/>
    </source>
</evidence>
<sequence length="174" mass="19088">MKTFIRITMALLLMISFTSCDELDELTEVDFDTTLNENLNVSVPVGDNLALNETMVVNMINDDTEDYMDLLESVRITSFTYQLINFTGDAEGTIVGTFEADGVTLLNHDMVVKDEVDAGTVFEVTDVSLLNSIASKLKNGNNVFIGIAGNSTCEEEMNFTIAMTIMLDITADAL</sequence>
<dbReference type="EMBL" id="JAIUJS010000001">
    <property type="protein sequence ID" value="MCA0151859.1"/>
    <property type="molecule type" value="Genomic_DNA"/>
</dbReference>
<keyword evidence="1" id="KW-0732">Signal</keyword>
<dbReference type="RefSeq" id="WP_224476827.1">
    <property type="nucleotide sequence ID" value="NZ_JAIUJS010000001.1"/>
</dbReference>
<protein>
    <recommendedName>
        <fullName evidence="4">DUF5689 domain-containing protein</fullName>
    </recommendedName>
</protein>
<proteinExistence type="predicted"/>
<comment type="caution">
    <text evidence="2">The sequence shown here is derived from an EMBL/GenBank/DDBJ whole genome shotgun (WGS) entry which is preliminary data.</text>
</comment>
<gene>
    <name evidence="2" type="ORF">LBV24_01435</name>
</gene>
<reference evidence="3" key="1">
    <citation type="submission" date="2023-07" db="EMBL/GenBank/DDBJ databases">
        <authorList>
            <person name="Yue Y."/>
        </authorList>
    </citation>
    <scope>NUCLEOTIDE SEQUENCE [LARGE SCALE GENOMIC DNA]</scope>
    <source>
        <strain evidence="3">2Y89</strain>
    </source>
</reference>
<feature type="signal peptide" evidence="1">
    <location>
        <begin position="1"/>
        <end position="20"/>
    </location>
</feature>